<evidence type="ECO:0000313" key="1">
    <source>
        <dbReference type="EMBL" id="PWT36398.1"/>
    </source>
</evidence>
<reference evidence="2" key="1">
    <citation type="journal article" date="2018" name="Front. Microbiol.">
        <title>Comparative Genomics of the Herbivore Gut Symbiont Lactobacillus reuteri Reveals Genetic Diversity and Lifestyle Adaptation.</title>
        <authorList>
            <person name="Zhao J."/>
        </authorList>
    </citation>
    <scope>NUCLEOTIDE SEQUENCE [LARGE SCALE GENOMIC DNA]</scope>
    <source>
        <strain evidence="2">LR9</strain>
    </source>
</reference>
<gene>
    <name evidence="1" type="ORF">DKZ35_10560</name>
</gene>
<name>A0ABD6Y3V3_LIMRT</name>
<comment type="caution">
    <text evidence="1">The sequence shown here is derived from an EMBL/GenBank/DDBJ whole genome shotgun (WGS) entry which is preliminary data.</text>
</comment>
<organism evidence="1 2">
    <name type="scientific">Limosilactobacillus reuteri</name>
    <name type="common">Lactobacillus reuteri</name>
    <dbReference type="NCBI Taxonomy" id="1598"/>
    <lineage>
        <taxon>Bacteria</taxon>
        <taxon>Bacillati</taxon>
        <taxon>Bacillota</taxon>
        <taxon>Bacilli</taxon>
        <taxon>Lactobacillales</taxon>
        <taxon>Lactobacillaceae</taxon>
        <taxon>Limosilactobacillus</taxon>
    </lineage>
</organism>
<sequence length="66" mass="8044">MKITNIEKEFLRELLNNYIVNHNLDDEIYLDQNGELTQLWFDHKEHHDTPDIRAYRITNGLLDKLY</sequence>
<dbReference type="Proteomes" id="UP000245735">
    <property type="component" value="Unassembled WGS sequence"/>
</dbReference>
<dbReference type="AlphaFoldDB" id="A0ABD6Y3V3"/>
<dbReference type="EMBL" id="QGHV01000095">
    <property type="protein sequence ID" value="PWT36398.1"/>
    <property type="molecule type" value="Genomic_DNA"/>
</dbReference>
<dbReference type="RefSeq" id="WP_109897615.1">
    <property type="nucleotide sequence ID" value="NZ_JAJGVU010000236.1"/>
</dbReference>
<proteinExistence type="predicted"/>
<accession>A0ABD6Y3V3</accession>
<protein>
    <submittedName>
        <fullName evidence="1">Uncharacterized protein</fullName>
    </submittedName>
</protein>
<evidence type="ECO:0000313" key="2">
    <source>
        <dbReference type="Proteomes" id="UP000245735"/>
    </source>
</evidence>